<accession>A0A9D2HQU0</accession>
<evidence type="ECO:0000259" key="1">
    <source>
        <dbReference type="SMART" id="SM01321"/>
    </source>
</evidence>
<reference evidence="2" key="1">
    <citation type="journal article" date="2021" name="PeerJ">
        <title>Extensive microbial diversity within the chicken gut microbiome revealed by metagenomics and culture.</title>
        <authorList>
            <person name="Gilroy R."/>
            <person name="Ravi A."/>
            <person name="Getino M."/>
            <person name="Pursley I."/>
            <person name="Horton D.L."/>
            <person name="Alikhan N.F."/>
            <person name="Baker D."/>
            <person name="Gharbi K."/>
            <person name="Hall N."/>
            <person name="Watson M."/>
            <person name="Adriaenssens E.M."/>
            <person name="Foster-Nyarko E."/>
            <person name="Jarju S."/>
            <person name="Secka A."/>
            <person name="Antonio M."/>
            <person name="Oren A."/>
            <person name="Chaudhuri R.R."/>
            <person name="La Ragione R."/>
            <person name="Hildebrand F."/>
            <person name="Pallen M.J."/>
        </authorList>
    </citation>
    <scope>NUCLEOTIDE SEQUENCE</scope>
    <source>
        <strain evidence="2">ChiHecec1B25-7008</strain>
    </source>
</reference>
<dbReference type="GO" id="GO:0006313">
    <property type="term" value="P:DNA transposition"/>
    <property type="evidence" value="ECO:0007669"/>
    <property type="project" value="InterPro"/>
</dbReference>
<name>A0A9D2HQU0_9BACE</name>
<dbReference type="PANTHER" id="PTHR33360:SF2">
    <property type="entry name" value="TRANSPOSASE FOR INSERTION SEQUENCE ELEMENT IS200"/>
    <property type="match status" value="1"/>
</dbReference>
<organism evidence="2 3">
    <name type="scientific">Candidatus Bacteroides intestinavium</name>
    <dbReference type="NCBI Taxonomy" id="2838469"/>
    <lineage>
        <taxon>Bacteria</taxon>
        <taxon>Pseudomonadati</taxon>
        <taxon>Bacteroidota</taxon>
        <taxon>Bacteroidia</taxon>
        <taxon>Bacteroidales</taxon>
        <taxon>Bacteroidaceae</taxon>
        <taxon>Bacteroides</taxon>
    </lineage>
</organism>
<dbReference type="Gene3D" id="3.30.70.1290">
    <property type="entry name" value="Transposase IS200-like"/>
    <property type="match status" value="1"/>
</dbReference>
<dbReference type="PANTHER" id="PTHR33360">
    <property type="entry name" value="TRANSPOSASE FOR INSERTION SEQUENCE ELEMENT IS200"/>
    <property type="match status" value="1"/>
</dbReference>
<dbReference type="Pfam" id="PF01797">
    <property type="entry name" value="Y1_Tnp"/>
    <property type="match status" value="1"/>
</dbReference>
<dbReference type="EMBL" id="DWZE01000006">
    <property type="protein sequence ID" value="HJA82438.1"/>
    <property type="molecule type" value="Genomic_DNA"/>
</dbReference>
<feature type="domain" description="Transposase IS200-like" evidence="1">
    <location>
        <begin position="3"/>
        <end position="118"/>
    </location>
</feature>
<sequence>MSYTHLLYHLIFRPRYSRPAITEAHEKLLYHYIWGIVKAKGGVLYRIGGMPDHLHLLVQLPPTLSLSGFMHDLKLSTHYFLREHREEFPLFEGWGKSYGALTCSTRDKERVTAYIQNQKEHHRTTTLADELSGLWRENGWEAGAEQFLAD</sequence>
<gene>
    <name evidence="2" type="primary">tnpA</name>
    <name evidence="2" type="ORF">H9785_00465</name>
</gene>
<comment type="caution">
    <text evidence="2">The sequence shown here is derived from an EMBL/GenBank/DDBJ whole genome shotgun (WGS) entry which is preliminary data.</text>
</comment>
<reference evidence="2" key="2">
    <citation type="submission" date="2021-04" db="EMBL/GenBank/DDBJ databases">
        <authorList>
            <person name="Gilroy R."/>
        </authorList>
    </citation>
    <scope>NUCLEOTIDE SEQUENCE</scope>
    <source>
        <strain evidence="2">ChiHecec1B25-7008</strain>
    </source>
</reference>
<dbReference type="InterPro" id="IPR036515">
    <property type="entry name" value="Transposase_17_sf"/>
</dbReference>
<dbReference type="SUPFAM" id="SSF143422">
    <property type="entry name" value="Transposase IS200-like"/>
    <property type="match status" value="1"/>
</dbReference>
<dbReference type="SMART" id="SM01321">
    <property type="entry name" value="Y1_Tnp"/>
    <property type="match status" value="1"/>
</dbReference>
<dbReference type="Proteomes" id="UP000823860">
    <property type="component" value="Unassembled WGS sequence"/>
</dbReference>
<dbReference type="AlphaFoldDB" id="A0A9D2HQU0"/>
<dbReference type="NCBIfam" id="NF033573">
    <property type="entry name" value="transpos_IS200"/>
    <property type="match status" value="1"/>
</dbReference>
<evidence type="ECO:0000313" key="3">
    <source>
        <dbReference type="Proteomes" id="UP000823860"/>
    </source>
</evidence>
<protein>
    <submittedName>
        <fullName evidence="2">IS200/IS605 family transposase</fullName>
    </submittedName>
</protein>
<dbReference type="GO" id="GO:0004803">
    <property type="term" value="F:transposase activity"/>
    <property type="evidence" value="ECO:0007669"/>
    <property type="project" value="InterPro"/>
</dbReference>
<proteinExistence type="predicted"/>
<dbReference type="GO" id="GO:0003677">
    <property type="term" value="F:DNA binding"/>
    <property type="evidence" value="ECO:0007669"/>
    <property type="project" value="InterPro"/>
</dbReference>
<evidence type="ECO:0000313" key="2">
    <source>
        <dbReference type="EMBL" id="HJA82438.1"/>
    </source>
</evidence>
<dbReference type="InterPro" id="IPR002686">
    <property type="entry name" value="Transposase_17"/>
</dbReference>